<sequence length="228" mass="25811">MVEFSDEHYFALKEDSIQLVKKLTGAKSAVAYASVYRGDNSLDSLKPVPVIHSDMSAKGADLTKGLAQDIFLKSDDPKEVEFGKHLKLGGKNVVIYNVWRPIRTVQDNPLGICKWNSVLEEDALDLGIIPTDVTNAPQPWKYRKGQRWFYLNKQRPDQVYVFMQHDSRAGKDGHGMNVPHASFSLRGDFSKKPTRMSFESVVFAIVDPIPPEGIFSRWAKDIKSLWNE</sequence>
<dbReference type="eggNOG" id="ENOG502S9MZ">
    <property type="taxonomic scope" value="Eukaryota"/>
</dbReference>
<dbReference type="GeneID" id="18922848"/>
<dbReference type="AlphaFoldDB" id="F4RKU5"/>
<evidence type="ECO:0000313" key="3">
    <source>
        <dbReference type="Proteomes" id="UP000001072"/>
    </source>
</evidence>
<dbReference type="EMBL" id="GL883106">
    <property type="protein sequence ID" value="EGG06786.1"/>
    <property type="molecule type" value="Genomic_DNA"/>
</dbReference>
<organism evidence="3">
    <name type="scientific">Melampsora larici-populina (strain 98AG31 / pathotype 3-4-7)</name>
    <name type="common">Poplar leaf rust fungus</name>
    <dbReference type="NCBI Taxonomy" id="747676"/>
    <lineage>
        <taxon>Eukaryota</taxon>
        <taxon>Fungi</taxon>
        <taxon>Dikarya</taxon>
        <taxon>Basidiomycota</taxon>
        <taxon>Pucciniomycotina</taxon>
        <taxon>Pucciniomycetes</taxon>
        <taxon>Pucciniales</taxon>
        <taxon>Melampsoraceae</taxon>
        <taxon>Melampsora</taxon>
    </lineage>
</organism>
<dbReference type="InParanoid" id="F4RKU5"/>
<keyword evidence="3" id="KW-1185">Reference proteome</keyword>
<dbReference type="RefSeq" id="XP_007409746.1">
    <property type="nucleotide sequence ID" value="XM_007409684.1"/>
</dbReference>
<dbReference type="PANTHER" id="PTHR34598:SF3">
    <property type="entry name" value="OXIDOREDUCTASE AN1597"/>
    <property type="match status" value="1"/>
</dbReference>
<dbReference type="KEGG" id="mlr:MELLADRAFT_106271"/>
<dbReference type="HOGENOM" id="CLU_042688_2_2_1"/>
<accession>F4RKU5</accession>
<dbReference type="InterPro" id="IPR044053">
    <property type="entry name" value="AsaB-like"/>
</dbReference>
<dbReference type="GO" id="GO:0016491">
    <property type="term" value="F:oxidoreductase activity"/>
    <property type="evidence" value="ECO:0007669"/>
    <property type="project" value="InterPro"/>
</dbReference>
<name>F4RKU5_MELLP</name>
<dbReference type="VEuPathDB" id="FungiDB:MELLADRAFT_106271"/>
<proteinExistence type="inferred from homology"/>
<evidence type="ECO:0000313" key="2">
    <source>
        <dbReference type="EMBL" id="EGG06786.1"/>
    </source>
</evidence>
<comment type="similarity">
    <text evidence="1">Belongs to the asaB hydroxylase/desaturase family.</text>
</comment>
<dbReference type="Proteomes" id="UP000001072">
    <property type="component" value="Unassembled WGS sequence"/>
</dbReference>
<dbReference type="NCBIfam" id="NF041278">
    <property type="entry name" value="CmcJ_NvfI_EfuI"/>
    <property type="match status" value="1"/>
</dbReference>
<protein>
    <submittedName>
        <fullName evidence="2">Uncharacterized protein</fullName>
    </submittedName>
</protein>
<dbReference type="OrthoDB" id="412788at2759"/>
<reference evidence="3" key="1">
    <citation type="journal article" date="2011" name="Proc. Natl. Acad. Sci. U.S.A.">
        <title>Obligate biotrophy features unraveled by the genomic analysis of rust fungi.</title>
        <authorList>
            <person name="Duplessis S."/>
            <person name="Cuomo C.A."/>
            <person name="Lin Y.-C."/>
            <person name="Aerts A."/>
            <person name="Tisserant E."/>
            <person name="Veneault-Fourrey C."/>
            <person name="Joly D.L."/>
            <person name="Hacquard S."/>
            <person name="Amselem J."/>
            <person name="Cantarel B.L."/>
            <person name="Chiu R."/>
            <person name="Coutinho P.M."/>
            <person name="Feau N."/>
            <person name="Field M."/>
            <person name="Frey P."/>
            <person name="Gelhaye E."/>
            <person name="Goldberg J."/>
            <person name="Grabherr M.G."/>
            <person name="Kodira C.D."/>
            <person name="Kohler A."/>
            <person name="Kuees U."/>
            <person name="Lindquist E.A."/>
            <person name="Lucas S.M."/>
            <person name="Mago R."/>
            <person name="Mauceli E."/>
            <person name="Morin E."/>
            <person name="Murat C."/>
            <person name="Pangilinan J.L."/>
            <person name="Park R."/>
            <person name="Pearson M."/>
            <person name="Quesneville H."/>
            <person name="Rouhier N."/>
            <person name="Sakthikumar S."/>
            <person name="Salamov A.A."/>
            <person name="Schmutz J."/>
            <person name="Selles B."/>
            <person name="Shapiro H."/>
            <person name="Tanguay P."/>
            <person name="Tuskan G.A."/>
            <person name="Henrissat B."/>
            <person name="Van de Peer Y."/>
            <person name="Rouze P."/>
            <person name="Ellis J.G."/>
            <person name="Dodds P.N."/>
            <person name="Schein J.E."/>
            <person name="Zhong S."/>
            <person name="Hamelin R.C."/>
            <person name="Grigoriev I.V."/>
            <person name="Szabo L.J."/>
            <person name="Martin F."/>
        </authorList>
    </citation>
    <scope>NUCLEOTIDE SEQUENCE [LARGE SCALE GENOMIC DNA]</scope>
    <source>
        <strain evidence="3">98AG31 / pathotype 3-4-7</strain>
    </source>
</reference>
<evidence type="ECO:0000256" key="1">
    <source>
        <dbReference type="ARBA" id="ARBA00023604"/>
    </source>
</evidence>
<dbReference type="PANTHER" id="PTHR34598">
    <property type="entry name" value="BLL6449 PROTEIN"/>
    <property type="match status" value="1"/>
</dbReference>
<gene>
    <name evidence="2" type="ORF">MELLADRAFT_106271</name>
</gene>